<evidence type="ECO:0000313" key="13">
    <source>
        <dbReference type="Proteomes" id="UP000012040"/>
    </source>
</evidence>
<dbReference type="RefSeq" id="WP_015471304.1">
    <property type="nucleotide sequence ID" value="NC_020813.1"/>
</dbReference>
<feature type="transmembrane region" description="Helical" evidence="11">
    <location>
        <begin position="69"/>
        <end position="92"/>
    </location>
</feature>
<accession>M4VUC5</accession>
<keyword evidence="11" id="KW-1003">Cell membrane</keyword>
<dbReference type="EC" id="7.1.1.-" evidence="11"/>
<evidence type="ECO:0000313" key="12">
    <source>
        <dbReference type="EMBL" id="AGH96814.1"/>
    </source>
</evidence>
<comment type="subunit">
    <text evidence="11">NDH-1 is composed of 14 different subunits. Subunits NuoA, H, J, K, L, M, N constitute the membrane sector of the complex.</text>
</comment>
<evidence type="ECO:0000256" key="1">
    <source>
        <dbReference type="ARBA" id="ARBA00002378"/>
    </source>
</evidence>
<dbReference type="PANTHER" id="PTHR11434">
    <property type="entry name" value="NADH-UBIQUINONE OXIDOREDUCTASE SUBUNIT ND4L"/>
    <property type="match status" value="1"/>
</dbReference>
<evidence type="ECO:0000256" key="3">
    <source>
        <dbReference type="ARBA" id="ARBA00010519"/>
    </source>
</evidence>
<dbReference type="PATRIC" id="fig|1184267.3.peg.2626"/>
<dbReference type="PANTHER" id="PTHR11434:SF21">
    <property type="entry name" value="NADH DEHYDROGENASE SUBUNIT 4L-RELATED"/>
    <property type="match status" value="1"/>
</dbReference>
<evidence type="ECO:0000256" key="2">
    <source>
        <dbReference type="ARBA" id="ARBA00004141"/>
    </source>
</evidence>
<dbReference type="HAMAP" id="MF_01456">
    <property type="entry name" value="NDH1_NuoK"/>
    <property type="match status" value="1"/>
</dbReference>
<keyword evidence="7 11" id="KW-1278">Translocase</keyword>
<dbReference type="FunFam" id="1.10.287.3510:FF:000001">
    <property type="entry name" value="NADH-quinone oxidoreductase subunit K"/>
    <property type="match status" value="1"/>
</dbReference>
<dbReference type="GO" id="GO:0030964">
    <property type="term" value="C:NADH dehydrogenase complex"/>
    <property type="evidence" value="ECO:0007669"/>
    <property type="project" value="TreeGrafter"/>
</dbReference>
<keyword evidence="4 11" id="KW-0813">Transport</keyword>
<dbReference type="GO" id="GO:0050136">
    <property type="term" value="F:NADH dehydrogenase (quinone) (non-electrogenic) activity"/>
    <property type="evidence" value="ECO:0007669"/>
    <property type="project" value="UniProtKB-UniRule"/>
</dbReference>
<comment type="subcellular location">
    <subcellularLocation>
        <location evidence="11">Cell membrane</location>
        <topology evidence="11">Multi-pass membrane protein</topology>
    </subcellularLocation>
    <subcellularLocation>
        <location evidence="2">Membrane</location>
        <topology evidence="2">Multi-pass membrane protein</topology>
    </subcellularLocation>
</comment>
<dbReference type="GO" id="GO:0042773">
    <property type="term" value="P:ATP synthesis coupled electron transport"/>
    <property type="evidence" value="ECO:0007669"/>
    <property type="project" value="InterPro"/>
</dbReference>
<protein>
    <recommendedName>
        <fullName evidence="11">NADH-quinone oxidoreductase subunit K</fullName>
        <ecNumber evidence="11">7.1.1.-</ecNumber>
    </recommendedName>
    <alternativeName>
        <fullName evidence="11">NADH dehydrogenase I subunit K</fullName>
    </alternativeName>
    <alternativeName>
        <fullName evidence="11">NDH-1 subunit K</fullName>
    </alternativeName>
</protein>
<dbReference type="Pfam" id="PF00420">
    <property type="entry name" value="Oxidored_q2"/>
    <property type="match status" value="1"/>
</dbReference>
<reference evidence="12 13" key="1">
    <citation type="journal article" date="2013" name="ISME J.">
        <title>By their genes ye shall know them: genomic signatures of predatory bacteria.</title>
        <authorList>
            <person name="Pasternak Z."/>
            <person name="Pietrokovski S."/>
            <person name="Rotem O."/>
            <person name="Gophna U."/>
            <person name="Lurie-Weinberger M.N."/>
            <person name="Jurkevitch E."/>
        </authorList>
    </citation>
    <scope>NUCLEOTIDE SEQUENCE [LARGE SCALE GENOMIC DNA]</scope>
    <source>
        <strain evidence="12 13">JSS</strain>
    </source>
</reference>
<keyword evidence="8 11" id="KW-1133">Transmembrane helix</keyword>
<keyword evidence="11 12" id="KW-0830">Ubiquinone</keyword>
<dbReference type="NCBIfam" id="NF004321">
    <property type="entry name" value="PRK05715.1-3"/>
    <property type="match status" value="1"/>
</dbReference>
<dbReference type="InterPro" id="IPR001133">
    <property type="entry name" value="NADH_UbQ_OxRdtase_chain4L/K"/>
</dbReference>
<evidence type="ECO:0000256" key="9">
    <source>
        <dbReference type="ARBA" id="ARBA00023027"/>
    </source>
</evidence>
<dbReference type="OrthoDB" id="9811124at2"/>
<dbReference type="AlphaFoldDB" id="M4VUC5"/>
<evidence type="ECO:0000256" key="10">
    <source>
        <dbReference type="ARBA" id="ARBA00023136"/>
    </source>
</evidence>
<evidence type="ECO:0000256" key="5">
    <source>
        <dbReference type="ARBA" id="ARBA00022692"/>
    </source>
</evidence>
<proteinExistence type="inferred from homology"/>
<keyword evidence="9 11" id="KW-0520">NAD</keyword>
<name>M4VUC5_9BACT</name>
<dbReference type="GO" id="GO:0048038">
    <property type="term" value="F:quinone binding"/>
    <property type="evidence" value="ECO:0007669"/>
    <property type="project" value="UniProtKB-KW"/>
</dbReference>
<dbReference type="NCBIfam" id="NF004320">
    <property type="entry name" value="PRK05715.1-2"/>
    <property type="match status" value="1"/>
</dbReference>
<dbReference type="HOGENOM" id="CLU_144724_0_0_7"/>
<dbReference type="Gene3D" id="1.10.287.3510">
    <property type="match status" value="1"/>
</dbReference>
<feature type="transmembrane region" description="Helical" evidence="11">
    <location>
        <begin position="12"/>
        <end position="32"/>
    </location>
</feature>
<dbReference type="Proteomes" id="UP000012040">
    <property type="component" value="Chromosome"/>
</dbReference>
<dbReference type="EMBL" id="CP003537">
    <property type="protein sequence ID" value="AGH96814.1"/>
    <property type="molecule type" value="Genomic_DNA"/>
</dbReference>
<evidence type="ECO:0000256" key="6">
    <source>
        <dbReference type="ARBA" id="ARBA00022719"/>
    </source>
</evidence>
<keyword evidence="5 11" id="KW-0812">Transmembrane</keyword>
<dbReference type="InterPro" id="IPR039428">
    <property type="entry name" value="NUOK/Mnh_C1-like"/>
</dbReference>
<keyword evidence="10 11" id="KW-0472">Membrane</keyword>
<feature type="transmembrane region" description="Helical" evidence="11">
    <location>
        <begin position="37"/>
        <end position="57"/>
    </location>
</feature>
<dbReference type="GO" id="GO:0005886">
    <property type="term" value="C:plasma membrane"/>
    <property type="evidence" value="ECO:0007669"/>
    <property type="project" value="UniProtKB-SubCell"/>
</dbReference>
<gene>
    <name evidence="11" type="primary">nuoK</name>
    <name evidence="12" type="ORF">A11Q_2598</name>
</gene>
<sequence length="108" mass="11980">MLETNIFTTITANHYLILSAILFSIGMAGVLLRRNLIVLFMSIELMLNAVNISFVTFSYQSGQVDGQVMVFFVMTIAAAEAAVGLALAVAVFKRFKEVNIRFFEHLKG</sequence>
<comment type="catalytic activity">
    <reaction evidence="11">
        <text>a quinone + NADH + 5 H(+)(in) = a quinol + NAD(+) + 4 H(+)(out)</text>
        <dbReference type="Rhea" id="RHEA:57888"/>
        <dbReference type="ChEBI" id="CHEBI:15378"/>
        <dbReference type="ChEBI" id="CHEBI:24646"/>
        <dbReference type="ChEBI" id="CHEBI:57540"/>
        <dbReference type="ChEBI" id="CHEBI:57945"/>
        <dbReference type="ChEBI" id="CHEBI:132124"/>
    </reaction>
</comment>
<keyword evidence="6 11" id="KW-0874">Quinone</keyword>
<evidence type="ECO:0000256" key="7">
    <source>
        <dbReference type="ARBA" id="ARBA00022967"/>
    </source>
</evidence>
<comment type="similarity">
    <text evidence="3 11">Belongs to the complex I subunit 4L family.</text>
</comment>
<dbReference type="STRING" id="1184267.A11Q_2598"/>
<keyword evidence="13" id="KW-1185">Reference proteome</keyword>
<evidence type="ECO:0000256" key="4">
    <source>
        <dbReference type="ARBA" id="ARBA00022448"/>
    </source>
</evidence>
<dbReference type="eggNOG" id="COG0713">
    <property type="taxonomic scope" value="Bacteria"/>
</dbReference>
<evidence type="ECO:0000256" key="8">
    <source>
        <dbReference type="ARBA" id="ARBA00022989"/>
    </source>
</evidence>
<comment type="function">
    <text evidence="1 11">NDH-1 shuttles electrons from NADH, via FMN and iron-sulfur (Fe-S) centers, to quinones in the respiratory chain. The immediate electron acceptor for the enzyme in this species is believed to be ubiquinone. Couples the redox reaction to proton translocation (for every two electrons transferred, four hydrogen ions are translocated across the cytoplasmic membrane), and thus conserves the redox energy in a proton gradient.</text>
</comment>
<dbReference type="KEGG" id="bex:A11Q_2598"/>
<organism evidence="12 13">
    <name type="scientific">Pseudobdellovibrio exovorus JSS</name>
    <dbReference type="NCBI Taxonomy" id="1184267"/>
    <lineage>
        <taxon>Bacteria</taxon>
        <taxon>Pseudomonadati</taxon>
        <taxon>Bdellovibrionota</taxon>
        <taxon>Bdellovibrionia</taxon>
        <taxon>Bdellovibrionales</taxon>
        <taxon>Pseudobdellovibrionaceae</taxon>
        <taxon>Pseudobdellovibrio</taxon>
    </lineage>
</organism>
<dbReference type="NCBIfam" id="NF004323">
    <property type="entry name" value="PRK05715.1-5"/>
    <property type="match status" value="1"/>
</dbReference>
<evidence type="ECO:0000256" key="11">
    <source>
        <dbReference type="HAMAP-Rule" id="MF_01456"/>
    </source>
</evidence>